<sequence>MNIFETQYELIRRSRESLFTYCESMSSEDYLKKIDPFGGISIPALHTHVADGYRVWLGNRALGKSIPKVNSRSIVNVENMREVFKDTDELVYEFLKEFKDRWDPTTKASWHSSSAEQTELWLFTHTTTHEYHHRGQIVKIGSHLGYVPPKLNLPKPL</sequence>
<proteinExistence type="inferred from homology"/>
<reference evidence="4 5" key="1">
    <citation type="submission" date="2019-07" db="EMBL/GenBank/DDBJ databases">
        <authorList>
            <person name="Park Y.J."/>
            <person name="Jeong S.E."/>
            <person name="Jung H.S."/>
        </authorList>
    </citation>
    <scope>NUCLEOTIDE SEQUENCE [LARGE SCALE GENOMIC DNA]</scope>
    <source>
        <strain evidence="5">P16(2019)</strain>
    </source>
</reference>
<dbReference type="InterPro" id="IPR034660">
    <property type="entry name" value="DinB/YfiT-like"/>
</dbReference>
<feature type="binding site" evidence="3">
    <location>
        <position position="129"/>
    </location>
    <ligand>
        <name>a divalent metal cation</name>
        <dbReference type="ChEBI" id="CHEBI:60240"/>
    </ligand>
</feature>
<dbReference type="RefSeq" id="WP_143847354.1">
    <property type="nucleotide sequence ID" value="NZ_VLXZ01000002.1"/>
</dbReference>
<keyword evidence="2 3" id="KW-0479">Metal-binding</keyword>
<evidence type="ECO:0000256" key="2">
    <source>
        <dbReference type="ARBA" id="ARBA00022723"/>
    </source>
</evidence>
<dbReference type="EMBL" id="VLXZ01000002">
    <property type="protein sequence ID" value="TSB47792.1"/>
    <property type="molecule type" value="Genomic_DNA"/>
</dbReference>
<dbReference type="Gene3D" id="1.20.120.450">
    <property type="entry name" value="dinb family like domain"/>
    <property type="match status" value="1"/>
</dbReference>
<name>A0A554A274_9BACI</name>
<protein>
    <submittedName>
        <fullName evidence="4">Damage-inducible protein DinB</fullName>
    </submittedName>
</protein>
<dbReference type="InterPro" id="IPR007837">
    <property type="entry name" value="DinB"/>
</dbReference>
<dbReference type="GO" id="GO:0046872">
    <property type="term" value="F:metal ion binding"/>
    <property type="evidence" value="ECO:0007669"/>
    <property type="project" value="UniProtKB-KW"/>
</dbReference>
<comment type="similarity">
    <text evidence="1">Belongs to the DinB family.</text>
</comment>
<organism evidence="4 5">
    <name type="scientific">Alkalicoccobacillus porphyridii</name>
    <dbReference type="NCBI Taxonomy" id="2597270"/>
    <lineage>
        <taxon>Bacteria</taxon>
        <taxon>Bacillati</taxon>
        <taxon>Bacillota</taxon>
        <taxon>Bacilli</taxon>
        <taxon>Bacillales</taxon>
        <taxon>Bacillaceae</taxon>
        <taxon>Alkalicoccobacillus</taxon>
    </lineage>
</organism>
<dbReference type="PANTHER" id="PTHR37302">
    <property type="entry name" value="SLR1116 PROTEIN"/>
    <property type="match status" value="1"/>
</dbReference>
<comment type="caution">
    <text evidence="4">The sequence shown here is derived from an EMBL/GenBank/DDBJ whole genome shotgun (WGS) entry which is preliminary data.</text>
</comment>
<evidence type="ECO:0000313" key="5">
    <source>
        <dbReference type="Proteomes" id="UP000318521"/>
    </source>
</evidence>
<dbReference type="Pfam" id="PF05163">
    <property type="entry name" value="DinB"/>
    <property type="match status" value="1"/>
</dbReference>
<evidence type="ECO:0000313" key="4">
    <source>
        <dbReference type="EMBL" id="TSB47792.1"/>
    </source>
</evidence>
<dbReference type="OrthoDB" id="118635at2"/>
<accession>A0A554A274</accession>
<keyword evidence="5" id="KW-1185">Reference proteome</keyword>
<dbReference type="AlphaFoldDB" id="A0A554A274"/>
<dbReference type="Proteomes" id="UP000318521">
    <property type="component" value="Unassembled WGS sequence"/>
</dbReference>
<feature type="binding site" evidence="3">
    <location>
        <position position="48"/>
    </location>
    <ligand>
        <name>a divalent metal cation</name>
        <dbReference type="ChEBI" id="CHEBI:60240"/>
    </ligand>
</feature>
<evidence type="ECO:0000256" key="1">
    <source>
        <dbReference type="ARBA" id="ARBA00008635"/>
    </source>
</evidence>
<evidence type="ECO:0000256" key="3">
    <source>
        <dbReference type="PIRSR" id="PIRSR607837-1"/>
    </source>
</evidence>
<feature type="binding site" evidence="3">
    <location>
        <position position="133"/>
    </location>
    <ligand>
        <name>a divalent metal cation</name>
        <dbReference type="ChEBI" id="CHEBI:60240"/>
    </ligand>
</feature>
<dbReference type="PANTHER" id="PTHR37302:SF3">
    <property type="entry name" value="DAMAGE-INDUCIBLE PROTEIN DINB"/>
    <property type="match status" value="1"/>
</dbReference>
<dbReference type="SUPFAM" id="SSF109854">
    <property type="entry name" value="DinB/YfiT-like putative metalloenzymes"/>
    <property type="match status" value="1"/>
</dbReference>
<gene>
    <name evidence="4" type="ORF">FN960_04560</name>
</gene>